<sequence>MGATKSLDDINSVLDEFSVQIAEVRNQPAKVDEAFRKAAIAAGEIEGATFFGFAGAVAGALYGAMTEDDFTGYLQDHKEAIKKKIQELLDTLRGAVDSLKAPIAFLQTSEAWTTLKGKIGAAQNNEVNNGNITGYWAGAAALKYTAARTLQDTAMDSAKATCDKMADALAKVSDIAWDFYSKIVTDIADLIIKLGQALSKIATFVAAPVGVSDAIDILGTVIKNAIDYTGKLVDALLLQRQSISKIKESTESQKGFHNNRWPRSASDDFNANSPSPEWQAT</sequence>
<evidence type="ECO:0000256" key="1">
    <source>
        <dbReference type="SAM" id="MobiDB-lite"/>
    </source>
</evidence>
<organism evidence="2 3">
    <name type="scientific">Nocardia tenerifensis</name>
    <dbReference type="NCBI Taxonomy" id="228006"/>
    <lineage>
        <taxon>Bacteria</taxon>
        <taxon>Bacillati</taxon>
        <taxon>Actinomycetota</taxon>
        <taxon>Actinomycetes</taxon>
        <taxon>Mycobacteriales</taxon>
        <taxon>Nocardiaceae</taxon>
        <taxon>Nocardia</taxon>
    </lineage>
</organism>
<evidence type="ECO:0000313" key="2">
    <source>
        <dbReference type="EMBL" id="PXX65345.1"/>
    </source>
</evidence>
<gene>
    <name evidence="2" type="ORF">DFR70_104408</name>
</gene>
<evidence type="ECO:0000313" key="3">
    <source>
        <dbReference type="Proteomes" id="UP000247569"/>
    </source>
</evidence>
<dbReference type="OrthoDB" id="4529964at2"/>
<name>A0A318K7Y9_9NOCA</name>
<dbReference type="RefSeq" id="WP_040739761.1">
    <property type="nucleotide sequence ID" value="NZ_QJKF01000004.1"/>
</dbReference>
<reference evidence="2 3" key="1">
    <citation type="submission" date="2018-05" db="EMBL/GenBank/DDBJ databases">
        <title>Genomic Encyclopedia of Type Strains, Phase IV (KMG-IV): sequencing the most valuable type-strain genomes for metagenomic binning, comparative biology and taxonomic classification.</title>
        <authorList>
            <person name="Goeker M."/>
        </authorList>
    </citation>
    <scope>NUCLEOTIDE SEQUENCE [LARGE SCALE GENOMIC DNA]</scope>
    <source>
        <strain evidence="2 3">DSM 44704</strain>
    </source>
</reference>
<accession>A0A318K7Y9</accession>
<protein>
    <submittedName>
        <fullName evidence="2">Uncharacterized protein</fullName>
    </submittedName>
</protein>
<comment type="caution">
    <text evidence="2">The sequence shown here is derived from an EMBL/GenBank/DDBJ whole genome shotgun (WGS) entry which is preliminary data.</text>
</comment>
<feature type="region of interest" description="Disordered" evidence="1">
    <location>
        <begin position="248"/>
        <end position="281"/>
    </location>
</feature>
<dbReference type="EMBL" id="QJKF01000004">
    <property type="protein sequence ID" value="PXX65345.1"/>
    <property type="molecule type" value="Genomic_DNA"/>
</dbReference>
<dbReference type="AlphaFoldDB" id="A0A318K7Y9"/>
<keyword evidence="3" id="KW-1185">Reference proteome</keyword>
<dbReference type="Proteomes" id="UP000247569">
    <property type="component" value="Unassembled WGS sequence"/>
</dbReference>
<feature type="compositionally biased region" description="Polar residues" evidence="1">
    <location>
        <begin position="267"/>
        <end position="281"/>
    </location>
</feature>
<proteinExistence type="predicted"/>